<protein>
    <submittedName>
        <fullName evidence="3">Ankyrin repeat-containing domain, PGG domain, ankyrin repeat-containing domain superfamily</fullName>
    </submittedName>
    <submittedName>
        <fullName evidence="4">Putative ankyrin repeat-containing domain, PGG domain protein</fullName>
    </submittedName>
</protein>
<dbReference type="EMBL" id="MNCJ02000328">
    <property type="protein sequence ID" value="KAF5772777.1"/>
    <property type="molecule type" value="Genomic_DNA"/>
</dbReference>
<sequence length="388" mass="44974">MSKHLVNIDSEIKIRRQRDESRDMHERISEHIASIQDEFKNIIKQDQLKEDQESELNDLICKHITNMRTISHLEEKPYTCRVLFSAAEMGNTKFLVELIRQYPDLILKVNDDNQTIFHIAVQRRHEGIYNLLYEIGSVMDLVTPLRDVNQNNMLHLAGKMCMQERLADVSGPALQMQRELLWFKEVRNMVPPYFMELRNKDGLTPHELFTKEHSKLITEGQMWMKETASQCMVVAALIATIVFVAAFTIRGGYDQTYGIPIFYRKPIFVAFVVADAMSLFLSSTSILTFLSILTSRYAERDFVESLPTKLMVGISTLFLSITAMMITFGVSFFILYHKKMKWIPILISGCAVVPAFLYVVLQYHVLADVIRSTYGSKYLFKPRKRVLY</sequence>
<reference evidence="4" key="2">
    <citation type="submission" date="2017-02" db="EMBL/GenBank/DDBJ databases">
        <title>Sunflower complete genome.</title>
        <authorList>
            <person name="Langlade N."/>
            <person name="Munos S."/>
        </authorList>
    </citation>
    <scope>NUCLEOTIDE SEQUENCE [LARGE SCALE GENOMIC DNA]</scope>
    <source>
        <tissue evidence="4">Leaves</tissue>
    </source>
</reference>
<dbReference type="Proteomes" id="UP000215914">
    <property type="component" value="Chromosome 13"/>
</dbReference>
<dbReference type="Gene3D" id="1.25.40.20">
    <property type="entry name" value="Ankyrin repeat-containing domain"/>
    <property type="match status" value="1"/>
</dbReference>
<feature type="transmembrane region" description="Helical" evidence="1">
    <location>
        <begin position="269"/>
        <end position="293"/>
    </location>
</feature>
<evidence type="ECO:0000313" key="4">
    <source>
        <dbReference type="EMBL" id="OTG01016.1"/>
    </source>
</evidence>
<name>A0A251SRT9_HELAN</name>
<feature type="transmembrane region" description="Helical" evidence="1">
    <location>
        <begin position="231"/>
        <end position="249"/>
    </location>
</feature>
<keyword evidence="1" id="KW-0812">Transmembrane</keyword>
<evidence type="ECO:0000313" key="5">
    <source>
        <dbReference type="Proteomes" id="UP000215914"/>
    </source>
</evidence>
<dbReference type="Gramene" id="mRNA:HanXRQr2_Chr13g0581201">
    <property type="protein sequence ID" value="mRNA:HanXRQr2_Chr13g0581201"/>
    <property type="gene ID" value="HanXRQr2_Chr13g0581201"/>
</dbReference>
<evidence type="ECO:0000256" key="1">
    <source>
        <dbReference type="SAM" id="Phobius"/>
    </source>
</evidence>
<reference evidence="3" key="3">
    <citation type="submission" date="2020-06" db="EMBL/GenBank/DDBJ databases">
        <title>Helianthus annuus Genome sequencing and assembly Release 2.</title>
        <authorList>
            <person name="Gouzy J."/>
            <person name="Langlade N."/>
            <person name="Munos S."/>
        </authorList>
    </citation>
    <scope>NUCLEOTIDE SEQUENCE</scope>
    <source>
        <tissue evidence="3">Leaves</tissue>
    </source>
</reference>
<dbReference type="STRING" id="4232.A0A251SRT9"/>
<dbReference type="Pfam" id="PF13962">
    <property type="entry name" value="PGG"/>
    <property type="match status" value="1"/>
</dbReference>
<keyword evidence="1" id="KW-1133">Transmembrane helix</keyword>
<feature type="domain" description="PGG" evidence="2">
    <location>
        <begin position="223"/>
        <end position="333"/>
    </location>
</feature>
<keyword evidence="1" id="KW-0472">Membrane</keyword>
<dbReference type="InterPro" id="IPR026961">
    <property type="entry name" value="PGG_dom"/>
</dbReference>
<organism evidence="4 5">
    <name type="scientific">Helianthus annuus</name>
    <name type="common">Common sunflower</name>
    <dbReference type="NCBI Taxonomy" id="4232"/>
    <lineage>
        <taxon>Eukaryota</taxon>
        <taxon>Viridiplantae</taxon>
        <taxon>Streptophyta</taxon>
        <taxon>Embryophyta</taxon>
        <taxon>Tracheophyta</taxon>
        <taxon>Spermatophyta</taxon>
        <taxon>Magnoliopsida</taxon>
        <taxon>eudicotyledons</taxon>
        <taxon>Gunneridae</taxon>
        <taxon>Pentapetalae</taxon>
        <taxon>asterids</taxon>
        <taxon>campanulids</taxon>
        <taxon>Asterales</taxon>
        <taxon>Asteraceae</taxon>
        <taxon>Asteroideae</taxon>
        <taxon>Heliantheae alliance</taxon>
        <taxon>Heliantheae</taxon>
        <taxon>Helianthus</taxon>
    </lineage>
</organism>
<keyword evidence="5" id="KW-1185">Reference proteome</keyword>
<evidence type="ECO:0000313" key="3">
    <source>
        <dbReference type="EMBL" id="KAF5772777.1"/>
    </source>
</evidence>
<dbReference type="SUPFAM" id="SSF48403">
    <property type="entry name" value="Ankyrin repeat"/>
    <property type="match status" value="1"/>
</dbReference>
<dbReference type="GO" id="GO:0016020">
    <property type="term" value="C:membrane"/>
    <property type="evidence" value="ECO:0000318"/>
    <property type="project" value="GO_Central"/>
</dbReference>
<reference evidence="3 5" key="1">
    <citation type="journal article" date="2017" name="Nature">
        <title>The sunflower genome provides insights into oil metabolism, flowering and Asterid evolution.</title>
        <authorList>
            <person name="Badouin H."/>
            <person name="Gouzy J."/>
            <person name="Grassa C.J."/>
            <person name="Murat F."/>
            <person name="Staton S.E."/>
            <person name="Cottret L."/>
            <person name="Lelandais-Briere C."/>
            <person name="Owens G.L."/>
            <person name="Carrere S."/>
            <person name="Mayjonade B."/>
            <person name="Legrand L."/>
            <person name="Gill N."/>
            <person name="Kane N.C."/>
            <person name="Bowers J.E."/>
            <person name="Hubner S."/>
            <person name="Bellec A."/>
            <person name="Berard A."/>
            <person name="Berges H."/>
            <person name="Blanchet N."/>
            <person name="Boniface M.C."/>
            <person name="Brunel D."/>
            <person name="Catrice O."/>
            <person name="Chaidir N."/>
            <person name="Claudel C."/>
            <person name="Donnadieu C."/>
            <person name="Faraut T."/>
            <person name="Fievet G."/>
            <person name="Helmstetter N."/>
            <person name="King M."/>
            <person name="Knapp S.J."/>
            <person name="Lai Z."/>
            <person name="Le Paslier M.C."/>
            <person name="Lippi Y."/>
            <person name="Lorenzon L."/>
            <person name="Mandel J.R."/>
            <person name="Marage G."/>
            <person name="Marchand G."/>
            <person name="Marquand E."/>
            <person name="Bret-Mestries E."/>
            <person name="Morien E."/>
            <person name="Nambeesan S."/>
            <person name="Nguyen T."/>
            <person name="Pegot-Espagnet P."/>
            <person name="Pouilly N."/>
            <person name="Raftis F."/>
            <person name="Sallet E."/>
            <person name="Schiex T."/>
            <person name="Thomas J."/>
            <person name="Vandecasteele C."/>
            <person name="Vares D."/>
            <person name="Vear F."/>
            <person name="Vautrin S."/>
            <person name="Crespi M."/>
            <person name="Mangin B."/>
            <person name="Burke J.M."/>
            <person name="Salse J."/>
            <person name="Munos S."/>
            <person name="Vincourt P."/>
            <person name="Rieseberg L.H."/>
            <person name="Langlade N.B."/>
        </authorList>
    </citation>
    <scope>NUCLEOTIDE SEQUENCE [LARGE SCALE GENOMIC DNA]</scope>
    <source>
        <strain evidence="5">cv. SF193</strain>
        <tissue evidence="3">Leaves</tissue>
    </source>
</reference>
<dbReference type="AlphaFoldDB" id="A0A251SRT9"/>
<evidence type="ECO:0000259" key="2">
    <source>
        <dbReference type="Pfam" id="PF13962"/>
    </source>
</evidence>
<gene>
    <name evidence="4" type="ORF">HannXRQ_Chr13g0397441</name>
    <name evidence="3" type="ORF">HanXRQr2_Chr13g0581201</name>
</gene>
<dbReference type="EMBL" id="CM007902">
    <property type="protein sequence ID" value="OTG01016.1"/>
    <property type="molecule type" value="Genomic_DNA"/>
</dbReference>
<accession>A0A251SRT9</accession>
<feature type="transmembrane region" description="Helical" evidence="1">
    <location>
        <begin position="314"/>
        <end position="336"/>
    </location>
</feature>
<dbReference type="InterPro" id="IPR036770">
    <property type="entry name" value="Ankyrin_rpt-contain_sf"/>
</dbReference>
<dbReference type="PANTHER" id="PTHR24177">
    <property type="entry name" value="CASKIN"/>
    <property type="match status" value="1"/>
</dbReference>
<feature type="transmembrane region" description="Helical" evidence="1">
    <location>
        <begin position="342"/>
        <end position="361"/>
    </location>
</feature>
<proteinExistence type="predicted"/>
<dbReference type="InParanoid" id="A0A251SRT9"/>
<dbReference type="PANTHER" id="PTHR24177:SF472">
    <property type="entry name" value="PGG DOMAIN-CONTAINING PROTEIN"/>
    <property type="match status" value="1"/>
</dbReference>